<accession>A0A8X6QX26</accession>
<reference evidence="2" key="1">
    <citation type="submission" date="2020-08" db="EMBL/GenBank/DDBJ databases">
        <title>Multicomponent nature underlies the extraordinary mechanical properties of spider dragline silk.</title>
        <authorList>
            <person name="Kono N."/>
            <person name="Nakamura H."/>
            <person name="Mori M."/>
            <person name="Yoshida Y."/>
            <person name="Ohtoshi R."/>
            <person name="Malay A.D."/>
            <person name="Moran D.A.P."/>
            <person name="Tomita M."/>
            <person name="Numata K."/>
            <person name="Arakawa K."/>
        </authorList>
    </citation>
    <scope>NUCLEOTIDE SEQUENCE</scope>
</reference>
<organism evidence="2 3">
    <name type="scientific">Nephila pilipes</name>
    <name type="common">Giant wood spider</name>
    <name type="synonym">Nephila maculata</name>
    <dbReference type="NCBI Taxonomy" id="299642"/>
    <lineage>
        <taxon>Eukaryota</taxon>
        <taxon>Metazoa</taxon>
        <taxon>Ecdysozoa</taxon>
        <taxon>Arthropoda</taxon>
        <taxon>Chelicerata</taxon>
        <taxon>Arachnida</taxon>
        <taxon>Araneae</taxon>
        <taxon>Araneomorphae</taxon>
        <taxon>Entelegynae</taxon>
        <taxon>Araneoidea</taxon>
        <taxon>Nephilidae</taxon>
        <taxon>Nephila</taxon>
    </lineage>
</organism>
<sequence length="72" mass="7860">AKKHGQKTYNLPPPNPVPESNGKTLDKRPHGFRAPPANKSKVFVHPAKFIALSRESNFVVYPAGTTGVCDFT</sequence>
<dbReference type="Proteomes" id="UP000887013">
    <property type="component" value="Unassembled WGS sequence"/>
</dbReference>
<evidence type="ECO:0000313" key="2">
    <source>
        <dbReference type="EMBL" id="GFU41088.1"/>
    </source>
</evidence>
<dbReference type="AlphaFoldDB" id="A0A8X6QX26"/>
<name>A0A8X6QX26_NEPPI</name>
<evidence type="ECO:0000313" key="3">
    <source>
        <dbReference type="Proteomes" id="UP000887013"/>
    </source>
</evidence>
<dbReference type="EMBL" id="BMAW01131853">
    <property type="protein sequence ID" value="GFU41088.1"/>
    <property type="molecule type" value="Genomic_DNA"/>
</dbReference>
<proteinExistence type="predicted"/>
<protein>
    <submittedName>
        <fullName evidence="2">Uncharacterized protein</fullName>
    </submittedName>
</protein>
<comment type="caution">
    <text evidence="2">The sequence shown here is derived from an EMBL/GenBank/DDBJ whole genome shotgun (WGS) entry which is preliminary data.</text>
</comment>
<feature type="non-terminal residue" evidence="2">
    <location>
        <position position="1"/>
    </location>
</feature>
<evidence type="ECO:0000256" key="1">
    <source>
        <dbReference type="SAM" id="MobiDB-lite"/>
    </source>
</evidence>
<keyword evidence="3" id="KW-1185">Reference proteome</keyword>
<feature type="region of interest" description="Disordered" evidence="1">
    <location>
        <begin position="1"/>
        <end position="38"/>
    </location>
</feature>
<gene>
    <name evidence="2" type="ORF">NPIL_662321</name>
</gene>